<keyword evidence="2" id="KW-0472">Membrane</keyword>
<dbReference type="Proteomes" id="UP001549162">
    <property type="component" value="Unassembled WGS sequence"/>
</dbReference>
<evidence type="ECO:0000256" key="2">
    <source>
        <dbReference type="SAM" id="Phobius"/>
    </source>
</evidence>
<sequence>MDTSFRTLPTNIHFNPTDIIQIANAELIGGDFSMVIDVLNLSDEFIKSIEFAVKFKGQDKRYLFNEEEFYFKRIVNINPHSRYYLEPIPLDDRFDKVRAIDLYISSYETEKKEHVMTNQSFEQKLPVIPERKRQNIKNHIGDEIKTYGENHIDYWRCVCGAVNLKEDEECNFCNRNKSFVLNNLTEPLINAKMLNILETTNLGTLNEEEKLNRIKTHLTKTNLSKIAPTNDSIKIDRTNSNTKNSIPMIGGKKIFLSLIGVMILLILALFGIRSATKVRSEKNIEKANSLITTGEYTEALKIYENVNERGTSNLGLEIDALKKLINSNNHFERGMELMKQQKYINAAYNFKKVISEDKKNFTLATTNLTEIENITIMDAEKLSSEGKKEDALTLLNSYLDVVNDSARVTNLKKEIENDKKLVDDLNSKEEFEKKSSSDTPAVMAKRAENLMHNYKKVVTEKANLREEPSVNSNILRVLEKNTELYITETKIEGSERVWCYVEAKDTKTDEVFTGWISDKTLN</sequence>
<evidence type="ECO:0000313" key="5">
    <source>
        <dbReference type="Proteomes" id="UP001549162"/>
    </source>
</evidence>
<proteinExistence type="predicted"/>
<feature type="domain" description="SH3b" evidence="3">
    <location>
        <begin position="452"/>
        <end position="520"/>
    </location>
</feature>
<dbReference type="InterPro" id="IPR011990">
    <property type="entry name" value="TPR-like_helical_dom_sf"/>
</dbReference>
<keyword evidence="5" id="KW-1185">Reference proteome</keyword>
<evidence type="ECO:0000256" key="1">
    <source>
        <dbReference type="SAM" id="Coils"/>
    </source>
</evidence>
<dbReference type="Gene3D" id="1.25.40.10">
    <property type="entry name" value="Tetratricopeptide repeat domain"/>
    <property type="match status" value="1"/>
</dbReference>
<evidence type="ECO:0000259" key="3">
    <source>
        <dbReference type="PROSITE" id="PS51781"/>
    </source>
</evidence>
<dbReference type="Gene3D" id="2.30.30.40">
    <property type="entry name" value="SH3 Domains"/>
    <property type="match status" value="1"/>
</dbReference>
<dbReference type="InterPro" id="IPR003646">
    <property type="entry name" value="SH3-like_bac-type"/>
</dbReference>
<organism evidence="4 5">
    <name type="scientific">Peptoniphilus olsenii</name>
    <dbReference type="NCBI Taxonomy" id="411570"/>
    <lineage>
        <taxon>Bacteria</taxon>
        <taxon>Bacillati</taxon>
        <taxon>Bacillota</taxon>
        <taxon>Tissierellia</taxon>
        <taxon>Tissierellales</taxon>
        <taxon>Peptoniphilaceae</taxon>
        <taxon>Peptoniphilus</taxon>
    </lineage>
</organism>
<reference evidence="4 5" key="1">
    <citation type="submission" date="2024-06" db="EMBL/GenBank/DDBJ databases">
        <title>Genomic Encyclopedia of Type Strains, Phase IV (KMG-IV): sequencing the most valuable type-strain genomes for metagenomic binning, comparative biology and taxonomic classification.</title>
        <authorList>
            <person name="Goeker M."/>
        </authorList>
    </citation>
    <scope>NUCLEOTIDE SEQUENCE [LARGE SCALE GENOMIC DNA]</scope>
    <source>
        <strain evidence="4 5">DSM 21460</strain>
    </source>
</reference>
<name>A0ABV2J9Y9_9FIRM</name>
<dbReference type="SUPFAM" id="SSF48452">
    <property type="entry name" value="TPR-like"/>
    <property type="match status" value="1"/>
</dbReference>
<keyword evidence="1" id="KW-0175">Coiled coil</keyword>
<keyword evidence="2" id="KW-0812">Transmembrane</keyword>
<evidence type="ECO:0000313" key="4">
    <source>
        <dbReference type="EMBL" id="MET3617081.1"/>
    </source>
</evidence>
<gene>
    <name evidence="4" type="ORF">ABID14_000709</name>
</gene>
<keyword evidence="2" id="KW-1133">Transmembrane helix</keyword>
<dbReference type="Pfam" id="PF08239">
    <property type="entry name" value="SH3_3"/>
    <property type="match status" value="1"/>
</dbReference>
<accession>A0ABV2J9Y9</accession>
<feature type="coiled-coil region" evidence="1">
    <location>
        <begin position="408"/>
        <end position="467"/>
    </location>
</feature>
<protein>
    <submittedName>
        <fullName evidence="4">Tetratricopeptide (TPR) repeat protein</fullName>
    </submittedName>
</protein>
<feature type="transmembrane region" description="Helical" evidence="2">
    <location>
        <begin position="254"/>
        <end position="272"/>
    </location>
</feature>
<dbReference type="PROSITE" id="PS51781">
    <property type="entry name" value="SH3B"/>
    <property type="match status" value="1"/>
</dbReference>
<comment type="caution">
    <text evidence="4">The sequence shown here is derived from an EMBL/GenBank/DDBJ whole genome shotgun (WGS) entry which is preliminary data.</text>
</comment>
<dbReference type="EMBL" id="JBEPMA010000003">
    <property type="protein sequence ID" value="MET3617081.1"/>
    <property type="molecule type" value="Genomic_DNA"/>
</dbReference>
<dbReference type="RefSeq" id="WP_354367188.1">
    <property type="nucleotide sequence ID" value="NZ_JBEPMA010000003.1"/>
</dbReference>